<name>A0A1N6MWG1_9GAMM</name>
<dbReference type="Proteomes" id="UP000196435">
    <property type="component" value="Unassembled WGS sequence"/>
</dbReference>
<reference evidence="2" key="1">
    <citation type="submission" date="2016-12" db="EMBL/GenBank/DDBJ databases">
        <authorList>
            <person name="Gaudriault S."/>
        </authorList>
    </citation>
    <scope>NUCLEOTIDE SEQUENCE [LARGE SCALE GENOMIC DNA]</scope>
    <source>
        <strain evidence="2">HGB1681 (deposited as PTA-6826 in the American Type Culture Collection)</strain>
    </source>
</reference>
<evidence type="ECO:0000313" key="2">
    <source>
        <dbReference type="Proteomes" id="UP000196435"/>
    </source>
</evidence>
<evidence type="ECO:0000313" key="1">
    <source>
        <dbReference type="EMBL" id="SIP73205.1"/>
    </source>
</evidence>
<protein>
    <submittedName>
        <fullName evidence="1">Uncharacterized protein</fullName>
    </submittedName>
</protein>
<organism evidence="1 2">
    <name type="scientific">Xenorhabdus innexi</name>
    <dbReference type="NCBI Taxonomy" id="290109"/>
    <lineage>
        <taxon>Bacteria</taxon>
        <taxon>Pseudomonadati</taxon>
        <taxon>Pseudomonadota</taxon>
        <taxon>Gammaproteobacteria</taxon>
        <taxon>Enterobacterales</taxon>
        <taxon>Morganellaceae</taxon>
        <taxon>Xenorhabdus</taxon>
    </lineage>
</organism>
<dbReference type="EMBL" id="FTLG01000089">
    <property type="protein sequence ID" value="SIP73205.1"/>
    <property type="molecule type" value="Genomic_DNA"/>
</dbReference>
<gene>
    <name evidence="1" type="ORF">XIS1_1790011</name>
</gene>
<proteinExistence type="predicted"/>
<dbReference type="AlphaFoldDB" id="A0A1N6MWG1"/>
<sequence length="31" mass="3711">MVRLTIDIDYKVSLDIENYCTLSLFFEQDLL</sequence>
<accession>A0A1N6MWG1</accession>